<feature type="compositionally biased region" description="Basic and acidic residues" evidence="1">
    <location>
        <begin position="164"/>
        <end position="174"/>
    </location>
</feature>
<feature type="compositionally biased region" description="Polar residues" evidence="1">
    <location>
        <begin position="196"/>
        <end position="206"/>
    </location>
</feature>
<evidence type="ECO:0000313" key="3">
    <source>
        <dbReference type="Proteomes" id="UP001529510"/>
    </source>
</evidence>
<proteinExistence type="predicted"/>
<gene>
    <name evidence="2" type="ORF">M9458_025497</name>
</gene>
<feature type="compositionally biased region" description="Basic and acidic residues" evidence="1">
    <location>
        <begin position="322"/>
        <end position="332"/>
    </location>
</feature>
<feature type="compositionally biased region" description="Polar residues" evidence="1">
    <location>
        <begin position="271"/>
        <end position="280"/>
    </location>
</feature>
<feature type="region of interest" description="Disordered" evidence="1">
    <location>
        <begin position="159"/>
        <end position="367"/>
    </location>
</feature>
<reference evidence="2 3" key="1">
    <citation type="submission" date="2024-05" db="EMBL/GenBank/DDBJ databases">
        <title>Genome sequencing and assembly of Indian major carp, Cirrhinus mrigala (Hamilton, 1822).</title>
        <authorList>
            <person name="Mohindra V."/>
            <person name="Chowdhury L.M."/>
            <person name="Lal K."/>
            <person name="Jena J.K."/>
        </authorList>
    </citation>
    <scope>NUCLEOTIDE SEQUENCE [LARGE SCALE GENOMIC DNA]</scope>
    <source>
        <strain evidence="2">CM1030</strain>
        <tissue evidence="2">Blood</tissue>
    </source>
</reference>
<accession>A0ABD0Q2B2</accession>
<feature type="compositionally biased region" description="Polar residues" evidence="1">
    <location>
        <begin position="244"/>
        <end position="254"/>
    </location>
</feature>
<sequence>MNYQFVVKQSITSATRFVLMANRNSSGFSAKASLGEMSNFDLNAGRQMEVRLAVKRKRENSDRSESREQKMSRSDHRSASDCSKDSLSSGCSSLLLGDTSSSDLTSGSQVEMRLGVKRKNERSESTERKRRRSDLQSDSSVDSLTSAFSCMYSSTPPAACGETPMKESSKDEKQSGLSHLNNCEVKPVPDKDKEQSGLSNLNNSEVPSGESPLKGSRNGEEQPGLSLLNNNEVRPVLGKDKEQSGLSHLNNSEYRSGVSPVKASRNDEEQSGLSHPNNSEVKLGQSLMKGYISDDEQPGPSRPVKLDQGVKRKRENYGRSVSSERKKIKLDPDSYPPASYGDASSLGPRWQKKRKDFLQKKQIRAPV</sequence>
<feature type="region of interest" description="Disordered" evidence="1">
    <location>
        <begin position="52"/>
        <end position="142"/>
    </location>
</feature>
<dbReference type="Proteomes" id="UP001529510">
    <property type="component" value="Unassembled WGS sequence"/>
</dbReference>
<keyword evidence="3" id="KW-1185">Reference proteome</keyword>
<evidence type="ECO:0000313" key="2">
    <source>
        <dbReference type="EMBL" id="KAL0180055.1"/>
    </source>
</evidence>
<dbReference type="AlphaFoldDB" id="A0ABD0Q2B2"/>
<feature type="compositionally biased region" description="Basic and acidic residues" evidence="1">
    <location>
        <begin position="59"/>
        <end position="84"/>
    </location>
</feature>
<evidence type="ECO:0000256" key="1">
    <source>
        <dbReference type="SAM" id="MobiDB-lite"/>
    </source>
</evidence>
<comment type="caution">
    <text evidence="2">The sequence shown here is derived from an EMBL/GenBank/DDBJ whole genome shotgun (WGS) entry which is preliminary data.</text>
</comment>
<protein>
    <submittedName>
        <fullName evidence="2">Uncharacterized protein</fullName>
    </submittedName>
</protein>
<organism evidence="2 3">
    <name type="scientific">Cirrhinus mrigala</name>
    <name type="common">Mrigala</name>
    <dbReference type="NCBI Taxonomy" id="683832"/>
    <lineage>
        <taxon>Eukaryota</taxon>
        <taxon>Metazoa</taxon>
        <taxon>Chordata</taxon>
        <taxon>Craniata</taxon>
        <taxon>Vertebrata</taxon>
        <taxon>Euteleostomi</taxon>
        <taxon>Actinopterygii</taxon>
        <taxon>Neopterygii</taxon>
        <taxon>Teleostei</taxon>
        <taxon>Ostariophysi</taxon>
        <taxon>Cypriniformes</taxon>
        <taxon>Cyprinidae</taxon>
        <taxon>Labeoninae</taxon>
        <taxon>Labeonini</taxon>
        <taxon>Cirrhinus</taxon>
    </lineage>
</organism>
<feature type="compositionally biased region" description="Low complexity" evidence="1">
    <location>
        <begin position="85"/>
        <end position="108"/>
    </location>
</feature>
<dbReference type="EMBL" id="JAMKFB020000012">
    <property type="protein sequence ID" value="KAL0180055.1"/>
    <property type="molecule type" value="Genomic_DNA"/>
</dbReference>
<name>A0ABD0Q2B2_CIRMR</name>